<dbReference type="EMBL" id="JBEAFC010000014">
    <property type="protein sequence ID" value="KAL1533143.1"/>
    <property type="molecule type" value="Genomic_DNA"/>
</dbReference>
<evidence type="ECO:0000256" key="1">
    <source>
        <dbReference type="SAM" id="MobiDB-lite"/>
    </source>
</evidence>
<dbReference type="PANTHER" id="PTHR37733:SF1">
    <property type="entry name" value="SMAD_FHA DOMAIN-CONTAINING PROTEIN"/>
    <property type="match status" value="1"/>
</dbReference>
<evidence type="ECO:0000313" key="2">
    <source>
        <dbReference type="EMBL" id="KAL1533143.1"/>
    </source>
</evidence>
<keyword evidence="3" id="KW-1185">Reference proteome</keyword>
<comment type="caution">
    <text evidence="2">The sequence shown here is derived from an EMBL/GenBank/DDBJ whole genome shotgun (WGS) entry which is preliminary data.</text>
</comment>
<feature type="compositionally biased region" description="Basic and acidic residues" evidence="1">
    <location>
        <begin position="184"/>
        <end position="204"/>
    </location>
</feature>
<reference evidence="2 3" key="1">
    <citation type="submission" date="2024-06" db="EMBL/GenBank/DDBJ databases">
        <title>A chromosome level genome sequence of Diviner's sage (Salvia divinorum).</title>
        <authorList>
            <person name="Ford S.A."/>
            <person name="Ro D.-K."/>
            <person name="Ness R.W."/>
            <person name="Phillips M.A."/>
        </authorList>
    </citation>
    <scope>NUCLEOTIDE SEQUENCE [LARGE SCALE GENOMIC DNA]</scope>
    <source>
        <strain evidence="2">SAF-2024a</strain>
        <tissue evidence="2">Leaf</tissue>
    </source>
</reference>
<feature type="region of interest" description="Disordered" evidence="1">
    <location>
        <begin position="135"/>
        <end position="251"/>
    </location>
</feature>
<feature type="compositionally biased region" description="Acidic residues" evidence="1">
    <location>
        <begin position="205"/>
        <end position="251"/>
    </location>
</feature>
<accession>A0ABD1FMR2</accession>
<protein>
    <submittedName>
        <fullName evidence="2">Chromatin modification-related protein EAF7</fullName>
    </submittedName>
</protein>
<feature type="compositionally biased region" description="Basic and acidic residues" evidence="1">
    <location>
        <begin position="135"/>
        <end position="145"/>
    </location>
</feature>
<sequence>MNGEETRLQFEVLGRNPIYVHRDGEVKIFRRFERGEMRKGDMLCVSGKNPVWYSVRRTEDGREGVRQNVAEIELDGKLESDSGVVDLDQVGFDISRLDPVKEFGFVVEGHEFDEYPKKMMPDIQNWNWFVEEEVRNGEDDDDGKKVKGKRKRGGHNDDDWSGESEDEKVLMDISRKAQRTKYVTRSEDRHGKMSSTRTDDRVVDNEEDEDDEDEDDETLGGFVVDDENLEEEEENESEEEEDFEDEDEDDE</sequence>
<evidence type="ECO:0000313" key="3">
    <source>
        <dbReference type="Proteomes" id="UP001567538"/>
    </source>
</evidence>
<organism evidence="2 3">
    <name type="scientific">Salvia divinorum</name>
    <name type="common">Maria pastora</name>
    <name type="synonym">Diviner's sage</name>
    <dbReference type="NCBI Taxonomy" id="28513"/>
    <lineage>
        <taxon>Eukaryota</taxon>
        <taxon>Viridiplantae</taxon>
        <taxon>Streptophyta</taxon>
        <taxon>Embryophyta</taxon>
        <taxon>Tracheophyta</taxon>
        <taxon>Spermatophyta</taxon>
        <taxon>Magnoliopsida</taxon>
        <taxon>eudicotyledons</taxon>
        <taxon>Gunneridae</taxon>
        <taxon>Pentapetalae</taxon>
        <taxon>asterids</taxon>
        <taxon>lamiids</taxon>
        <taxon>Lamiales</taxon>
        <taxon>Lamiaceae</taxon>
        <taxon>Nepetoideae</taxon>
        <taxon>Mentheae</taxon>
        <taxon>Salviinae</taxon>
        <taxon>Salvia</taxon>
        <taxon>Salvia subgen. Calosphace</taxon>
    </lineage>
</organism>
<dbReference type="Proteomes" id="UP001567538">
    <property type="component" value="Unassembled WGS sequence"/>
</dbReference>
<name>A0ABD1FMR2_SALDI</name>
<gene>
    <name evidence="2" type="ORF">AAHA92_33069</name>
</gene>
<dbReference type="AlphaFoldDB" id="A0ABD1FMR2"/>
<proteinExistence type="predicted"/>
<dbReference type="PANTHER" id="PTHR37733">
    <property type="entry name" value="SMAD/FHA DOMAIN-CONTAINING PROTEIN"/>
    <property type="match status" value="1"/>
</dbReference>